<accession>A0AAI9T8J2</accession>
<evidence type="ECO:0000313" key="2">
    <source>
        <dbReference type="Proteomes" id="UP001227192"/>
    </source>
</evidence>
<gene>
    <name evidence="1" type="ORF">VN97_g10675</name>
</gene>
<proteinExistence type="predicted"/>
<protein>
    <submittedName>
        <fullName evidence="1">Uncharacterized protein</fullName>
    </submittedName>
</protein>
<organism evidence="1 2">
    <name type="scientific">Penicillium thymicola</name>
    <dbReference type="NCBI Taxonomy" id="293382"/>
    <lineage>
        <taxon>Eukaryota</taxon>
        <taxon>Fungi</taxon>
        <taxon>Dikarya</taxon>
        <taxon>Ascomycota</taxon>
        <taxon>Pezizomycotina</taxon>
        <taxon>Eurotiomycetes</taxon>
        <taxon>Eurotiomycetidae</taxon>
        <taxon>Eurotiales</taxon>
        <taxon>Aspergillaceae</taxon>
        <taxon>Penicillium</taxon>
    </lineage>
</organism>
<dbReference type="EMBL" id="LACB01000514">
    <property type="protein sequence ID" value="KAJ9482746.1"/>
    <property type="molecule type" value="Genomic_DNA"/>
</dbReference>
<comment type="caution">
    <text evidence="1">The sequence shown here is derived from an EMBL/GenBank/DDBJ whole genome shotgun (WGS) entry which is preliminary data.</text>
</comment>
<name>A0AAI9T8J2_PENTH</name>
<sequence length="86" mass="9464">MKVRYIQIQSFCQAATVTSKDLKGLGEPANCLANADLVPDSYGDTPELLVEHKPHAGELVVGRVTTRESSLLYVFFLILTLITSRL</sequence>
<dbReference type="Proteomes" id="UP001227192">
    <property type="component" value="Unassembled WGS sequence"/>
</dbReference>
<reference evidence="1" key="2">
    <citation type="journal article" date="2016" name="Fungal Biol.">
        <title>Ochratoxin A production by Penicillium thymicola.</title>
        <authorList>
            <person name="Nguyen H.D.T."/>
            <person name="McMullin D.R."/>
            <person name="Ponomareva E."/>
            <person name="Riley R."/>
            <person name="Pomraning K.R."/>
            <person name="Baker S.E."/>
            <person name="Seifert K.A."/>
        </authorList>
    </citation>
    <scope>NUCLEOTIDE SEQUENCE</scope>
    <source>
        <strain evidence="1">DAOM 180753</strain>
    </source>
</reference>
<dbReference type="AlphaFoldDB" id="A0AAI9T8J2"/>
<reference evidence="1" key="1">
    <citation type="submission" date="2015-06" db="EMBL/GenBank/DDBJ databases">
        <authorList>
            <person name="Nguyen H."/>
        </authorList>
    </citation>
    <scope>NUCLEOTIDE SEQUENCE</scope>
    <source>
        <strain evidence="1">DAOM 180753</strain>
    </source>
</reference>
<evidence type="ECO:0000313" key="1">
    <source>
        <dbReference type="EMBL" id="KAJ9482746.1"/>
    </source>
</evidence>
<keyword evidence="2" id="KW-1185">Reference proteome</keyword>